<sequence length="266" mass="29495">MSMMLQHAPSSPAWRSPLDVVLLPSMLCAPAPRPRLPRIHELLHPAVPLEAPPRSPDAPRWRHSKYCTVPQCERVSQRNGLCHRHGGKRTCKFASCNAKDRGNGYCIKHGGGRPCDVANCTKKAPPYHAPLHPRDMVLLPSMMFRAPLDDVVRPALPSIKSLLAADTPRPLSPLRPPSEPMAAAKPRWRPSKYCTVEDCERVSQRNGLCHRHGGKRSCKEPSCNAKDRGNGYCIKHGGGRPCDVANCGKKARRQGMCTQHFRLVQP</sequence>
<gene>
    <name evidence="1" type="ORF">ACHHYP_05217</name>
</gene>
<name>A0A1V9YYP4_ACHHY</name>
<dbReference type="PANTHER" id="PTHR31827">
    <property type="entry name" value="EMB|CAB89363.1"/>
    <property type="match status" value="1"/>
</dbReference>
<accession>A0A1V9YYP4</accession>
<keyword evidence="2" id="KW-1185">Reference proteome</keyword>
<dbReference type="OrthoDB" id="71928at2759"/>
<dbReference type="STRING" id="1202772.A0A1V9YYP4"/>
<dbReference type="EMBL" id="JNBR01000580">
    <property type="protein sequence ID" value="OQR90822.1"/>
    <property type="molecule type" value="Genomic_DNA"/>
</dbReference>
<organism evidence="1 2">
    <name type="scientific">Achlya hypogyna</name>
    <name type="common">Oomycete</name>
    <name type="synonym">Protoachlya hypogyna</name>
    <dbReference type="NCBI Taxonomy" id="1202772"/>
    <lineage>
        <taxon>Eukaryota</taxon>
        <taxon>Sar</taxon>
        <taxon>Stramenopiles</taxon>
        <taxon>Oomycota</taxon>
        <taxon>Saprolegniomycetes</taxon>
        <taxon>Saprolegniales</taxon>
        <taxon>Achlyaceae</taxon>
        <taxon>Achlya</taxon>
    </lineage>
</organism>
<evidence type="ECO:0000313" key="2">
    <source>
        <dbReference type="Proteomes" id="UP000243579"/>
    </source>
</evidence>
<dbReference type="Proteomes" id="UP000243579">
    <property type="component" value="Unassembled WGS sequence"/>
</dbReference>
<dbReference type="AlphaFoldDB" id="A0A1V9YYP4"/>
<evidence type="ECO:0000313" key="1">
    <source>
        <dbReference type="EMBL" id="OQR90822.1"/>
    </source>
</evidence>
<comment type="caution">
    <text evidence="1">The sequence shown here is derived from an EMBL/GenBank/DDBJ whole genome shotgun (WGS) entry which is preliminary data.</text>
</comment>
<proteinExistence type="predicted"/>
<dbReference type="PANTHER" id="PTHR31827:SF1">
    <property type="entry name" value="EMB|CAB89363.1"/>
    <property type="match status" value="1"/>
</dbReference>
<protein>
    <submittedName>
        <fullName evidence="1">Uncharacterized protein</fullName>
    </submittedName>
</protein>
<reference evidence="1 2" key="1">
    <citation type="journal article" date="2014" name="Genome Biol. Evol.">
        <title>The secreted proteins of Achlya hypogyna and Thraustotheca clavata identify the ancestral oomycete secretome and reveal gene acquisitions by horizontal gene transfer.</title>
        <authorList>
            <person name="Misner I."/>
            <person name="Blouin N."/>
            <person name="Leonard G."/>
            <person name="Richards T.A."/>
            <person name="Lane C.E."/>
        </authorList>
    </citation>
    <scope>NUCLEOTIDE SEQUENCE [LARGE SCALE GENOMIC DNA]</scope>
    <source>
        <strain evidence="1 2">ATCC 48635</strain>
    </source>
</reference>